<feature type="transmembrane region" description="Helical" evidence="1">
    <location>
        <begin position="149"/>
        <end position="176"/>
    </location>
</feature>
<evidence type="ECO:0008006" key="4">
    <source>
        <dbReference type="Google" id="ProtNLM"/>
    </source>
</evidence>
<keyword evidence="3" id="KW-1185">Reference proteome</keyword>
<protein>
    <recommendedName>
        <fullName evidence="4">EpsG family protein</fullName>
    </recommendedName>
</protein>
<feature type="transmembrane region" description="Helical" evidence="1">
    <location>
        <begin position="188"/>
        <end position="206"/>
    </location>
</feature>
<dbReference type="Pfam" id="PF14897">
    <property type="entry name" value="EpsG"/>
    <property type="match status" value="1"/>
</dbReference>
<organism evidence="2 3">
    <name type="scientific">Acetatifactor muris</name>
    <dbReference type="NCBI Taxonomy" id="879566"/>
    <lineage>
        <taxon>Bacteria</taxon>
        <taxon>Bacillati</taxon>
        <taxon>Bacillota</taxon>
        <taxon>Clostridia</taxon>
        <taxon>Lachnospirales</taxon>
        <taxon>Lachnospiraceae</taxon>
        <taxon>Acetatifactor</taxon>
    </lineage>
</organism>
<evidence type="ECO:0000256" key="1">
    <source>
        <dbReference type="SAM" id="Phobius"/>
    </source>
</evidence>
<gene>
    <name evidence="2" type="ORF">AMURIS_00080</name>
</gene>
<keyword evidence="1" id="KW-0812">Transmembrane</keyword>
<feature type="transmembrane region" description="Helical" evidence="1">
    <location>
        <begin position="110"/>
        <end position="143"/>
    </location>
</feature>
<dbReference type="Proteomes" id="UP000236311">
    <property type="component" value="Unassembled WGS sequence"/>
</dbReference>
<keyword evidence="1" id="KW-0472">Membrane</keyword>
<evidence type="ECO:0000313" key="3">
    <source>
        <dbReference type="Proteomes" id="UP000236311"/>
    </source>
</evidence>
<feature type="transmembrane region" description="Helical" evidence="1">
    <location>
        <begin position="73"/>
        <end position="98"/>
    </location>
</feature>
<feature type="transmembrane region" description="Helical" evidence="1">
    <location>
        <begin position="339"/>
        <end position="358"/>
    </location>
</feature>
<sequence>MILYMTLWIINLLFVIIKKDNKIICFITYLTLGILFVSNAGLSGDAALYKWHFENKVFSGELFEVGYTFAEKIFHACGIHTYTGFLIVLFVLGTIFLWIGLKKYNISYHYLLLITMPFIFPTYSIAIRFYLASAIMVAAIRYLNERKYWLFFIFVICAGSFHVVALFYLLFVFCGTKRMSAISLNKKFLLWLVGIFSVLNFIISILLKKNLLILALVKIITAVFIIGENKIDAYTTTNTNFGGIIFLFTYLCGMVTAIYIYRLVFDERRTTDKNNEQTINVIKTYSKVNYNINLILSTILPFIAMNLLFYRLLTIGHISNAIVLGMYRKQNLSKRRRGSIQISPVNVFFILSCLSWFIPEIIGFNDITIKGLFEASILFGK</sequence>
<keyword evidence="1" id="KW-1133">Transmembrane helix</keyword>
<feature type="transmembrane region" description="Helical" evidence="1">
    <location>
        <begin position="241"/>
        <end position="261"/>
    </location>
</feature>
<dbReference type="InterPro" id="IPR049458">
    <property type="entry name" value="EpsG-like"/>
</dbReference>
<name>A0A2K4ZA78_9FIRM</name>
<evidence type="ECO:0000313" key="2">
    <source>
        <dbReference type="EMBL" id="SOY27376.1"/>
    </source>
</evidence>
<reference evidence="2 3" key="1">
    <citation type="submission" date="2018-01" db="EMBL/GenBank/DDBJ databases">
        <authorList>
            <person name="Gaut B.S."/>
            <person name="Morton B.R."/>
            <person name="Clegg M.T."/>
            <person name="Duvall M.R."/>
        </authorList>
    </citation>
    <scope>NUCLEOTIDE SEQUENCE [LARGE SCALE GENOMIC DNA]</scope>
    <source>
        <strain evidence="2">GP69</strain>
    </source>
</reference>
<feature type="transmembrane region" description="Helical" evidence="1">
    <location>
        <begin position="308"/>
        <end position="327"/>
    </location>
</feature>
<dbReference type="AlphaFoldDB" id="A0A2K4ZA78"/>
<feature type="transmembrane region" description="Helical" evidence="1">
    <location>
        <begin position="212"/>
        <end position="229"/>
    </location>
</feature>
<feature type="transmembrane region" description="Helical" evidence="1">
    <location>
        <begin position="23"/>
        <end position="42"/>
    </location>
</feature>
<accession>A0A2K4ZA78</accession>
<proteinExistence type="predicted"/>
<dbReference type="EMBL" id="OFSM01000001">
    <property type="protein sequence ID" value="SOY27376.1"/>
    <property type="molecule type" value="Genomic_DNA"/>
</dbReference>